<reference evidence="2 3" key="1">
    <citation type="submission" date="2019-10" db="EMBL/GenBank/DDBJ databases">
        <title>Vibrio sp. nov., isolated from Coralline algae surface.</title>
        <authorList>
            <person name="Geng Y."/>
            <person name="Zhang X."/>
        </authorList>
    </citation>
    <scope>NUCLEOTIDE SEQUENCE [LARGE SCALE GENOMIC DNA]</scope>
    <source>
        <strain evidence="2 3">SM1977</strain>
    </source>
</reference>
<sequence length="365" mass="40866">MANKKKFSANKSADSGKVITGEPEQADHSTYSLDPSYEAVDSSSWLTQYCGLFYNHAGDYWQPPISRKGLADIANANAYHGSLLKARSNYVTARFQTGGNMRRRELNAFVYDYMLCGDAALVKLRNRLGRVVGLAPIPSIYLRQRKNGDFCQLLRNDDNDYLDTEDIALYQQSYAAKDVIFLPQYDPQQQIYGLPDYMGGLQSALLNRDATLFRRRYYKNGAHMGFIFYATDPNLSVADEEMLKEKIASSKGVGNFQSMFVNIPNGAEKGIQLIPVGDIATKDEFERIKNITAQDILTAHRFPTGKAGIIPQGIAAQSDPLKTDWVYTKDETLLVCQLIMDEVNRDPEIPASLKMVFDLGNEMVG</sequence>
<dbReference type="Proteomes" id="UP000348942">
    <property type="component" value="Chromosome 1"/>
</dbReference>
<dbReference type="RefSeq" id="WP_153446902.1">
    <property type="nucleotide sequence ID" value="NZ_CP045699.1"/>
</dbReference>
<dbReference type="NCBIfam" id="TIGR01540">
    <property type="entry name" value="portal_PBSX"/>
    <property type="match status" value="1"/>
</dbReference>
<organism evidence="2 3">
    <name type="scientific">Vibrio algicola</name>
    <dbReference type="NCBI Taxonomy" id="2662262"/>
    <lineage>
        <taxon>Bacteria</taxon>
        <taxon>Pseudomonadati</taxon>
        <taxon>Pseudomonadota</taxon>
        <taxon>Gammaproteobacteria</taxon>
        <taxon>Vibrionales</taxon>
        <taxon>Vibrionaceae</taxon>
        <taxon>Vibrio</taxon>
    </lineage>
</organism>
<feature type="region of interest" description="Disordered" evidence="1">
    <location>
        <begin position="1"/>
        <end position="31"/>
    </location>
</feature>
<evidence type="ECO:0000313" key="2">
    <source>
        <dbReference type="EMBL" id="QGA64751.1"/>
    </source>
</evidence>
<dbReference type="AlphaFoldDB" id="A0A5Q0TDJ1"/>
<name>A0A5Q0TDJ1_9VIBR</name>
<dbReference type="EMBL" id="CP045699">
    <property type="protein sequence ID" value="QGA64751.1"/>
    <property type="molecule type" value="Genomic_DNA"/>
</dbReference>
<gene>
    <name evidence="2" type="ORF">GFB47_04645</name>
</gene>
<evidence type="ECO:0000313" key="3">
    <source>
        <dbReference type="Proteomes" id="UP000348942"/>
    </source>
</evidence>
<accession>A0A5Q0TDJ1</accession>
<protein>
    <submittedName>
        <fullName evidence="2">Phage portal protein</fullName>
    </submittedName>
</protein>
<dbReference type="InterPro" id="IPR006430">
    <property type="entry name" value="Phage_portal_PBSX"/>
</dbReference>
<evidence type="ECO:0000256" key="1">
    <source>
        <dbReference type="SAM" id="MobiDB-lite"/>
    </source>
</evidence>
<proteinExistence type="predicted"/>
<keyword evidence="3" id="KW-1185">Reference proteome</keyword>